<evidence type="ECO:0000313" key="3">
    <source>
        <dbReference type="EMBL" id="EYC45628.1"/>
    </source>
</evidence>
<feature type="transmembrane region" description="Helical" evidence="1">
    <location>
        <begin position="25"/>
        <end position="43"/>
    </location>
</feature>
<protein>
    <recommendedName>
        <fullName evidence="2">Serpin domain-containing protein</fullName>
    </recommendedName>
</protein>
<dbReference type="InterPro" id="IPR042178">
    <property type="entry name" value="Serpin_sf_1"/>
</dbReference>
<dbReference type="SUPFAM" id="SSF56574">
    <property type="entry name" value="Serpins"/>
    <property type="match status" value="1"/>
</dbReference>
<evidence type="ECO:0000259" key="2">
    <source>
        <dbReference type="Pfam" id="PF00079"/>
    </source>
</evidence>
<keyword evidence="1" id="KW-1133">Transmembrane helix</keyword>
<comment type="caution">
    <text evidence="3">The sequence shown here is derived from an EMBL/GenBank/DDBJ whole genome shotgun (WGS) entry which is preliminary data.</text>
</comment>
<feature type="domain" description="Serpin" evidence="2">
    <location>
        <begin position="8"/>
        <end position="119"/>
    </location>
</feature>
<gene>
    <name evidence="3" type="primary">Acey_s0421.g1168</name>
    <name evidence="3" type="ORF">Y032_0421g1168</name>
</gene>
<dbReference type="STRING" id="53326.A0A016X317"/>
<dbReference type="InterPro" id="IPR023796">
    <property type="entry name" value="Serpin_dom"/>
</dbReference>
<dbReference type="Gene3D" id="3.30.497.10">
    <property type="entry name" value="Antithrombin, subunit I, domain 2"/>
    <property type="match status" value="1"/>
</dbReference>
<proteinExistence type="predicted"/>
<keyword evidence="4" id="KW-1185">Reference proteome</keyword>
<name>A0A016X317_9BILA</name>
<reference evidence="4" key="1">
    <citation type="journal article" date="2015" name="Nat. Genet.">
        <title>The genome and transcriptome of the zoonotic hookworm Ancylostoma ceylanicum identify infection-specific gene families.</title>
        <authorList>
            <person name="Schwarz E.M."/>
            <person name="Hu Y."/>
            <person name="Antoshechkin I."/>
            <person name="Miller M.M."/>
            <person name="Sternberg P.W."/>
            <person name="Aroian R.V."/>
        </authorList>
    </citation>
    <scope>NUCLEOTIDE SEQUENCE</scope>
    <source>
        <strain evidence="4">HY135</strain>
    </source>
</reference>
<dbReference type="EMBL" id="JARK01000021">
    <property type="protein sequence ID" value="EYC45628.1"/>
    <property type="molecule type" value="Genomic_DNA"/>
</dbReference>
<keyword evidence="1" id="KW-0812">Transmembrane</keyword>
<dbReference type="Pfam" id="PF00079">
    <property type="entry name" value="Serpin"/>
    <property type="match status" value="1"/>
</dbReference>
<dbReference type="AlphaFoldDB" id="A0A016X317"/>
<evidence type="ECO:0000256" key="1">
    <source>
        <dbReference type="SAM" id="Phobius"/>
    </source>
</evidence>
<organism evidence="3 4">
    <name type="scientific">Ancylostoma ceylanicum</name>
    <dbReference type="NCBI Taxonomy" id="53326"/>
    <lineage>
        <taxon>Eukaryota</taxon>
        <taxon>Metazoa</taxon>
        <taxon>Ecdysozoa</taxon>
        <taxon>Nematoda</taxon>
        <taxon>Chromadorea</taxon>
        <taxon>Rhabditida</taxon>
        <taxon>Rhabditina</taxon>
        <taxon>Rhabditomorpha</taxon>
        <taxon>Strongyloidea</taxon>
        <taxon>Ancylostomatidae</taxon>
        <taxon>Ancylostomatinae</taxon>
        <taxon>Ancylostoma</taxon>
    </lineage>
</organism>
<evidence type="ECO:0000313" key="4">
    <source>
        <dbReference type="Proteomes" id="UP000024635"/>
    </source>
</evidence>
<accession>A0A016X317</accession>
<dbReference type="OrthoDB" id="9518664at2759"/>
<dbReference type="InterPro" id="IPR036186">
    <property type="entry name" value="Serpin_sf"/>
</dbReference>
<dbReference type="Proteomes" id="UP000024635">
    <property type="component" value="Unassembled WGS sequence"/>
</dbReference>
<keyword evidence="1" id="KW-0472">Membrane</keyword>
<sequence length="119" mass="13516">MHTFLNAGTDFGLNMLRQSPVNEQLVVSPLSVIFALAMVHAGAERKTKAQINQVILNACNWRDSINRLCENKKWAQKIGHRKKRATDDEIIDFYSNLARETLKPSNGVQMRVANAFFIE</sequence>